<accession>V4PST9</accession>
<dbReference type="InterPro" id="IPR011032">
    <property type="entry name" value="GroES-like_sf"/>
</dbReference>
<evidence type="ECO:0000256" key="2">
    <source>
        <dbReference type="ARBA" id="ARBA00023002"/>
    </source>
</evidence>
<dbReference type="CDD" id="cd05276">
    <property type="entry name" value="p53_inducible_oxidoreductase"/>
    <property type="match status" value="1"/>
</dbReference>
<dbReference type="Pfam" id="PF08240">
    <property type="entry name" value="ADH_N"/>
    <property type="match status" value="1"/>
</dbReference>
<proteinExistence type="predicted"/>
<reference evidence="4 5" key="1">
    <citation type="journal article" date="2014" name="Nature">
        <title>Sequential evolution of bacterial morphology by co-option of a developmental regulator.</title>
        <authorList>
            <person name="Jiang C."/>
            <person name="Brown P.J."/>
            <person name="Ducret A."/>
            <person name="Brun Y.V."/>
        </authorList>
    </citation>
    <scope>NUCLEOTIDE SEQUENCE [LARGE SCALE GENOMIC DNA]</scope>
    <source>
        <strain evidence="4 5">DSM 16100</strain>
    </source>
</reference>
<dbReference type="PATRIC" id="fig|1121022.4.peg.2091"/>
<comment type="caution">
    <text evidence="4">The sequence shown here is derived from an EMBL/GenBank/DDBJ whole genome shotgun (WGS) entry which is preliminary data.</text>
</comment>
<evidence type="ECO:0000256" key="1">
    <source>
        <dbReference type="ARBA" id="ARBA00022857"/>
    </source>
</evidence>
<dbReference type="Gene3D" id="3.90.180.10">
    <property type="entry name" value="Medium-chain alcohol dehydrogenases, catalytic domain"/>
    <property type="match status" value="1"/>
</dbReference>
<name>V4PST9_9CAUL</name>
<dbReference type="EMBL" id="AWGB01000017">
    <property type="protein sequence ID" value="ESQ91406.1"/>
    <property type="molecule type" value="Genomic_DNA"/>
</dbReference>
<dbReference type="Gene3D" id="3.40.50.720">
    <property type="entry name" value="NAD(P)-binding Rossmann-like Domain"/>
    <property type="match status" value="1"/>
</dbReference>
<dbReference type="GO" id="GO:0070402">
    <property type="term" value="F:NADPH binding"/>
    <property type="evidence" value="ECO:0007669"/>
    <property type="project" value="TreeGrafter"/>
</dbReference>
<dbReference type="AlphaFoldDB" id="V4PST9"/>
<dbReference type="InterPro" id="IPR013154">
    <property type="entry name" value="ADH-like_N"/>
</dbReference>
<dbReference type="NCBIfam" id="TIGR02824">
    <property type="entry name" value="quinone_pig3"/>
    <property type="match status" value="1"/>
</dbReference>
<dbReference type="InterPro" id="IPR014189">
    <property type="entry name" value="Quinone_OxRdtase_PIG3"/>
</dbReference>
<keyword evidence="1" id="KW-0521">NADP</keyword>
<keyword evidence="2" id="KW-0560">Oxidoreductase</keyword>
<dbReference type="STRING" id="1121022.GCA_000376105_01154"/>
<dbReference type="InterPro" id="IPR036291">
    <property type="entry name" value="NAD(P)-bd_dom_sf"/>
</dbReference>
<dbReference type="SMART" id="SM00829">
    <property type="entry name" value="PKS_ER"/>
    <property type="match status" value="1"/>
</dbReference>
<feature type="domain" description="Enoyl reductase (ER)" evidence="3">
    <location>
        <begin position="26"/>
        <end position="366"/>
    </location>
</feature>
<dbReference type="SUPFAM" id="SSF51735">
    <property type="entry name" value="NAD(P)-binding Rossmann-fold domains"/>
    <property type="match status" value="1"/>
</dbReference>
<keyword evidence="5" id="KW-1185">Reference proteome</keyword>
<dbReference type="InterPro" id="IPR013149">
    <property type="entry name" value="ADH-like_C"/>
</dbReference>
<sequence length="370" mass="39672">MKRLLREEIKENESAMKVISIRGAGQSAADLYLDDKPRPEVAPGYVLIRTSFAGVNRPDILQRRGVYPPPPGASEVLGLEVSGIIERMPPDISRPRDALIHPALFGPEGAEQIMFDDIGWNLGDPVCALVNGGGYAEFVAVDIRHLLPIPKGLDLAQAASLPENILTVYANLMEHGALQAGETVLVHGGNSGIGATTIQMAKAMFKDLGGARVIATARGADKCAFAKSLGADLVIDTDTEDFVAAVKAFGGADVVLDIVAGDFFGKNLACLNMRGRIVQVGFGKEATVEIDLRRIMAKQAIVTGSMLRPRSADEKARITAKVHERVWPLIEKGLIRPILEERFAFADAAGAHAWMDKGDHKGKVVLDLQA</sequence>
<protein>
    <recommendedName>
        <fullName evidence="3">Enoyl reductase (ER) domain-containing protein</fullName>
    </recommendedName>
</protein>
<dbReference type="SUPFAM" id="SSF50129">
    <property type="entry name" value="GroES-like"/>
    <property type="match status" value="1"/>
</dbReference>
<organism evidence="4 5">
    <name type="scientific">Asticcacaulis benevestitus DSM 16100 = ATCC BAA-896</name>
    <dbReference type="NCBI Taxonomy" id="1121022"/>
    <lineage>
        <taxon>Bacteria</taxon>
        <taxon>Pseudomonadati</taxon>
        <taxon>Pseudomonadota</taxon>
        <taxon>Alphaproteobacteria</taxon>
        <taxon>Caulobacterales</taxon>
        <taxon>Caulobacteraceae</taxon>
        <taxon>Asticcacaulis</taxon>
    </lineage>
</organism>
<dbReference type="eggNOG" id="COG0604">
    <property type="taxonomic scope" value="Bacteria"/>
</dbReference>
<evidence type="ECO:0000313" key="4">
    <source>
        <dbReference type="EMBL" id="ESQ91406.1"/>
    </source>
</evidence>
<gene>
    <name evidence="4" type="ORF">ABENE_10355</name>
</gene>
<dbReference type="PANTHER" id="PTHR48106">
    <property type="entry name" value="QUINONE OXIDOREDUCTASE PIG3-RELATED"/>
    <property type="match status" value="1"/>
</dbReference>
<dbReference type="GO" id="GO:0016651">
    <property type="term" value="F:oxidoreductase activity, acting on NAD(P)H"/>
    <property type="evidence" value="ECO:0007669"/>
    <property type="project" value="TreeGrafter"/>
</dbReference>
<evidence type="ECO:0000259" key="3">
    <source>
        <dbReference type="SMART" id="SM00829"/>
    </source>
</evidence>
<dbReference type="Pfam" id="PF00107">
    <property type="entry name" value="ADH_zinc_N"/>
    <property type="match status" value="1"/>
</dbReference>
<dbReference type="Proteomes" id="UP000017837">
    <property type="component" value="Unassembled WGS sequence"/>
</dbReference>
<evidence type="ECO:0000313" key="5">
    <source>
        <dbReference type="Proteomes" id="UP000017837"/>
    </source>
</evidence>
<dbReference type="PANTHER" id="PTHR48106:SF8">
    <property type="entry name" value="OS02G0805600 PROTEIN"/>
    <property type="match status" value="1"/>
</dbReference>
<dbReference type="InterPro" id="IPR020843">
    <property type="entry name" value="ER"/>
</dbReference>